<keyword evidence="2" id="KW-0238">DNA-binding</keyword>
<feature type="compositionally biased region" description="Polar residues" evidence="5">
    <location>
        <begin position="420"/>
        <end position="429"/>
    </location>
</feature>
<dbReference type="OrthoDB" id="5598268at2759"/>
<feature type="domain" description="Transcription factor IIIC subunit 5 HTH" evidence="6">
    <location>
        <begin position="159"/>
        <end position="305"/>
    </location>
</feature>
<keyword evidence="11" id="KW-1185">Reference proteome</keyword>
<dbReference type="Pfam" id="PF17682">
    <property type="entry name" value="Tau95_N"/>
    <property type="match status" value="1"/>
</dbReference>
<dbReference type="InterPro" id="IPR041499">
    <property type="entry name" value="Tfc1/Sfc1_N"/>
</dbReference>
<dbReference type="GO" id="GO:0001002">
    <property type="term" value="F:RNA polymerase III type 1 promoter sequence-specific DNA binding"/>
    <property type="evidence" value="ECO:0007669"/>
    <property type="project" value="TreeGrafter"/>
</dbReference>
<accession>A0A1I7SS90</accession>
<keyword evidence="3" id="KW-0804">Transcription</keyword>
<dbReference type="GO" id="GO:0005634">
    <property type="term" value="C:nucleus"/>
    <property type="evidence" value="ECO:0007669"/>
    <property type="project" value="UniProtKB-SubCell"/>
</dbReference>
<dbReference type="eggNOG" id="KOG2473">
    <property type="taxonomic scope" value="Eukaryota"/>
</dbReference>
<evidence type="ECO:0000259" key="7">
    <source>
        <dbReference type="Pfam" id="PF17682"/>
    </source>
</evidence>
<gene>
    <name evidence="8" type="ORF">BXYJ_LOCUS4196</name>
</gene>
<reference evidence="9" key="2">
    <citation type="submission" date="2020-08" db="EMBL/GenBank/DDBJ databases">
        <authorList>
            <person name="Kikuchi T."/>
        </authorList>
    </citation>
    <scope>NUCLEOTIDE SEQUENCE</scope>
    <source>
        <strain evidence="8">Ka4C1</strain>
    </source>
</reference>
<dbReference type="PANTHER" id="PTHR13230">
    <property type="entry name" value="GENERAL TRANSCRIPTION FACTOR IIIC, POLYPEPTIDE 5"/>
    <property type="match status" value="1"/>
</dbReference>
<dbReference type="Proteomes" id="UP000659654">
    <property type="component" value="Unassembled WGS sequence"/>
</dbReference>
<evidence type="ECO:0000313" key="11">
    <source>
        <dbReference type="Proteomes" id="UP000659654"/>
    </source>
</evidence>
<feature type="domain" description="Transcription factor IIIC subunit Tfc1/Sfc1 triple barrel" evidence="7">
    <location>
        <begin position="11"/>
        <end position="111"/>
    </location>
</feature>
<dbReference type="Proteomes" id="UP000095284">
    <property type="component" value="Unplaced"/>
</dbReference>
<dbReference type="InterPro" id="IPR042536">
    <property type="entry name" value="TFIIIC_tauA_Sfc1"/>
</dbReference>
<evidence type="ECO:0000259" key="6">
    <source>
        <dbReference type="Pfam" id="PF09734"/>
    </source>
</evidence>
<dbReference type="EMBL" id="CAJFDI010000002">
    <property type="protein sequence ID" value="CAD5215771.1"/>
    <property type="molecule type" value="Genomic_DNA"/>
</dbReference>
<dbReference type="GO" id="GO:0000127">
    <property type="term" value="C:transcription factor TFIIIC complex"/>
    <property type="evidence" value="ECO:0007669"/>
    <property type="project" value="InterPro"/>
</dbReference>
<dbReference type="GO" id="GO:0001003">
    <property type="term" value="F:RNA polymerase III type 2 promoter sequence-specific DNA binding"/>
    <property type="evidence" value="ECO:0007669"/>
    <property type="project" value="TreeGrafter"/>
</dbReference>
<dbReference type="EMBL" id="CAJFCV020000002">
    <property type="protein sequence ID" value="CAG9097900.1"/>
    <property type="molecule type" value="Genomic_DNA"/>
</dbReference>
<dbReference type="Proteomes" id="UP000582659">
    <property type="component" value="Unassembled WGS sequence"/>
</dbReference>
<dbReference type="PANTHER" id="PTHR13230:SF5">
    <property type="entry name" value="GENERAL TRANSCRIPTION FACTOR 3C POLYPEPTIDE 5"/>
    <property type="match status" value="1"/>
</dbReference>
<dbReference type="Pfam" id="PF09734">
    <property type="entry name" value="Tau95"/>
    <property type="match status" value="1"/>
</dbReference>
<dbReference type="InterPro" id="IPR019136">
    <property type="entry name" value="TF_IIIC_su-5_HTH"/>
</dbReference>
<evidence type="ECO:0000256" key="1">
    <source>
        <dbReference type="ARBA" id="ARBA00004123"/>
    </source>
</evidence>
<evidence type="ECO:0000256" key="4">
    <source>
        <dbReference type="ARBA" id="ARBA00023242"/>
    </source>
</evidence>
<evidence type="ECO:0000256" key="5">
    <source>
        <dbReference type="SAM" id="MobiDB-lite"/>
    </source>
</evidence>
<evidence type="ECO:0000313" key="10">
    <source>
        <dbReference type="Proteomes" id="UP000095284"/>
    </source>
</evidence>
<feature type="region of interest" description="Disordered" evidence="5">
    <location>
        <begin position="402"/>
        <end position="433"/>
    </location>
</feature>
<reference evidence="12" key="1">
    <citation type="submission" date="2016-11" db="UniProtKB">
        <authorList>
            <consortium name="WormBaseParasite"/>
        </authorList>
    </citation>
    <scope>IDENTIFICATION</scope>
</reference>
<evidence type="ECO:0000313" key="12">
    <source>
        <dbReference type="WBParaSite" id="BXY_1590700.1"/>
    </source>
</evidence>
<evidence type="ECO:0000313" key="9">
    <source>
        <dbReference type="EMBL" id="CAG9097900.1"/>
    </source>
</evidence>
<dbReference type="AlphaFoldDB" id="A0A1I7SS90"/>
<evidence type="ECO:0000256" key="2">
    <source>
        <dbReference type="ARBA" id="ARBA00023125"/>
    </source>
</evidence>
<proteinExistence type="predicted"/>
<protein>
    <submittedName>
        <fullName evidence="8">(pine wood nematode) hypothetical protein</fullName>
    </submittedName>
</protein>
<dbReference type="InterPro" id="IPR040454">
    <property type="entry name" value="TF_IIIC_Tfc1/Sfc1"/>
</dbReference>
<dbReference type="Gene3D" id="3.30.200.160">
    <property type="entry name" value="TFIIIC, subcomplex tauA, subunit Sfc1, barrel domain"/>
    <property type="match status" value="1"/>
</dbReference>
<sequence length="447" mass="51489">MEDCDGKDLILVEHPAIVKNASKGLETLGGIEEINEAFNGNKSLELRFNPENLYQSAIQAERKNMVAGLSGLMQVVFKIRRKKSNPDVCETECLGVISNVYTFKSMADFQFLPIKLTDKQQKDQPIYEDLLPRLIPTSFHSAFSWLTHKEPNSEVTPRFLPPYIFSRYTTGASTKILAHEPDKSELTGKVSHGKNLRTERKSYTLTLQHNDVFPDFPSEQAVQDVDNRVKNPEPHRLMKELYEERPMWNKAAIQCRTKLDDSILKVLMAKYAFYIYSGPWGRLWCKFGYDPRTDVNARKYQTVMVSFRKHQKIPERHRRLRSSYRESRGLSRMDEDFVYTPGHLPAVRQMWYSVCDIQLPVAQKVNRADYCSGLDHYDAVTGWLTPDTINNIRQAIKEDVRRTSKQLELADPETGDANLSDGSDNSEMNDITDMNDDGAIMEITEEW</sequence>
<name>A0A1I7SS90_BURXY</name>
<evidence type="ECO:0000313" key="8">
    <source>
        <dbReference type="EMBL" id="CAD5215771.1"/>
    </source>
</evidence>
<comment type="subcellular location">
    <subcellularLocation>
        <location evidence="1">Nucleus</location>
    </subcellularLocation>
</comment>
<keyword evidence="4" id="KW-0539">Nucleus</keyword>
<dbReference type="GO" id="GO:0006384">
    <property type="term" value="P:transcription initiation at RNA polymerase III promoter"/>
    <property type="evidence" value="ECO:0007669"/>
    <property type="project" value="InterPro"/>
</dbReference>
<organism evidence="10 12">
    <name type="scientific">Bursaphelenchus xylophilus</name>
    <name type="common">Pinewood nematode worm</name>
    <name type="synonym">Aphelenchoides xylophilus</name>
    <dbReference type="NCBI Taxonomy" id="6326"/>
    <lineage>
        <taxon>Eukaryota</taxon>
        <taxon>Metazoa</taxon>
        <taxon>Ecdysozoa</taxon>
        <taxon>Nematoda</taxon>
        <taxon>Chromadorea</taxon>
        <taxon>Rhabditida</taxon>
        <taxon>Tylenchina</taxon>
        <taxon>Tylenchomorpha</taxon>
        <taxon>Aphelenchoidea</taxon>
        <taxon>Aphelenchoididae</taxon>
        <taxon>Bursaphelenchus</taxon>
    </lineage>
</organism>
<dbReference type="WBParaSite" id="BXY_1590700.1">
    <property type="protein sequence ID" value="BXY_1590700.1"/>
    <property type="gene ID" value="BXY_1590700"/>
</dbReference>
<evidence type="ECO:0000256" key="3">
    <source>
        <dbReference type="ARBA" id="ARBA00023163"/>
    </source>
</evidence>